<evidence type="ECO:0000256" key="2">
    <source>
        <dbReference type="ARBA" id="ARBA00022552"/>
    </source>
</evidence>
<feature type="binding site" evidence="6">
    <location>
        <position position="126"/>
    </location>
    <ligand>
        <name>S-adenosyl-L-methionine</name>
        <dbReference type="ChEBI" id="CHEBI:59789"/>
    </ligand>
</feature>
<feature type="binding site" evidence="6">
    <location>
        <position position="98"/>
    </location>
    <ligand>
        <name>S-adenosyl-L-methionine</name>
        <dbReference type="ChEBI" id="CHEBI:59789"/>
    </ligand>
</feature>
<dbReference type="GO" id="GO:0005737">
    <property type="term" value="C:cytoplasm"/>
    <property type="evidence" value="ECO:0007669"/>
    <property type="project" value="UniProtKB-SubCell"/>
</dbReference>
<comment type="function">
    <text evidence="6">Specifically methylates the N4 position of cytidine in position 1402 (C1402) of 16S rRNA.</text>
</comment>
<dbReference type="Gene3D" id="3.40.50.150">
    <property type="entry name" value="Vaccinia Virus protein VP39"/>
    <property type="match status" value="1"/>
</dbReference>
<sequence>MGIGAEGLCRTERTMAYDDIHTPVLLDRCVELLAPALQRDGAVVVDATEGMGGHSEALLERFPQARLIGLDRDTDALRIAGERLARFGDRVTLVHTVYDDIAEAVRSAGATKVDGILFDLGVSSLQLDEAERGFAYAKDAPLDMRMDQTAATTAADIVATYGEGDLRRIFERYGEEKLAGRYARAIIAARQEAPIDRSARLVEILIAATPVAVQRERSGHPAKRVFQALRIEVNGELAVLERALPAALGILPVGGRIVVMSYQSLEDRLVKRVFAEATRSTAPAGLPIEPPEHAPRFRLLTKGAEVASDEEKSRNPRATPVRLRAAERVKEAS</sequence>
<organism evidence="8 9">
    <name type="scientific">Microbacterium oleivorans</name>
    <dbReference type="NCBI Taxonomy" id="273677"/>
    <lineage>
        <taxon>Bacteria</taxon>
        <taxon>Bacillati</taxon>
        <taxon>Actinomycetota</taxon>
        <taxon>Actinomycetes</taxon>
        <taxon>Micrococcales</taxon>
        <taxon>Microbacteriaceae</taxon>
        <taxon>Microbacterium</taxon>
    </lineage>
</organism>
<dbReference type="Proteomes" id="UP000076998">
    <property type="component" value="Unassembled WGS sequence"/>
</dbReference>
<dbReference type="RefSeq" id="WP_064002347.1">
    <property type="nucleotide sequence ID" value="NZ_LSTV01000001.1"/>
</dbReference>
<feature type="binding site" evidence="6">
    <location>
        <position position="71"/>
    </location>
    <ligand>
        <name>S-adenosyl-L-methionine</name>
        <dbReference type="ChEBI" id="CHEBI:59789"/>
    </ligand>
</feature>
<comment type="caution">
    <text evidence="8">The sequence shown here is derived from an EMBL/GenBank/DDBJ whole genome shotgun (WGS) entry which is preliminary data.</text>
</comment>
<name>A0A177KG79_9MICO</name>
<feature type="region of interest" description="Disordered" evidence="7">
    <location>
        <begin position="304"/>
        <end position="333"/>
    </location>
</feature>
<dbReference type="HAMAP" id="MF_01007">
    <property type="entry name" value="16SrRNA_methyltr_H"/>
    <property type="match status" value="1"/>
</dbReference>
<evidence type="ECO:0000256" key="1">
    <source>
        <dbReference type="ARBA" id="ARBA00010396"/>
    </source>
</evidence>
<evidence type="ECO:0000256" key="3">
    <source>
        <dbReference type="ARBA" id="ARBA00022603"/>
    </source>
</evidence>
<dbReference type="GO" id="GO:0070475">
    <property type="term" value="P:rRNA base methylation"/>
    <property type="evidence" value="ECO:0007669"/>
    <property type="project" value="UniProtKB-UniRule"/>
</dbReference>
<comment type="catalytic activity">
    <reaction evidence="6">
        <text>cytidine(1402) in 16S rRNA + S-adenosyl-L-methionine = N(4)-methylcytidine(1402) in 16S rRNA + S-adenosyl-L-homocysteine + H(+)</text>
        <dbReference type="Rhea" id="RHEA:42928"/>
        <dbReference type="Rhea" id="RHEA-COMP:10286"/>
        <dbReference type="Rhea" id="RHEA-COMP:10287"/>
        <dbReference type="ChEBI" id="CHEBI:15378"/>
        <dbReference type="ChEBI" id="CHEBI:57856"/>
        <dbReference type="ChEBI" id="CHEBI:59789"/>
        <dbReference type="ChEBI" id="CHEBI:74506"/>
        <dbReference type="ChEBI" id="CHEBI:82748"/>
        <dbReference type="EC" id="2.1.1.199"/>
    </reaction>
</comment>
<evidence type="ECO:0000313" key="8">
    <source>
        <dbReference type="EMBL" id="OAH51845.1"/>
    </source>
</evidence>
<dbReference type="OrthoDB" id="9806637at2"/>
<dbReference type="Pfam" id="PF01795">
    <property type="entry name" value="Methyltransf_5"/>
    <property type="match status" value="1"/>
</dbReference>
<evidence type="ECO:0000256" key="7">
    <source>
        <dbReference type="SAM" id="MobiDB-lite"/>
    </source>
</evidence>
<dbReference type="GO" id="GO:0071424">
    <property type="term" value="F:rRNA (cytosine-N4-)-methyltransferase activity"/>
    <property type="evidence" value="ECO:0007669"/>
    <property type="project" value="UniProtKB-UniRule"/>
</dbReference>
<proteinExistence type="inferred from homology"/>
<dbReference type="InterPro" id="IPR029063">
    <property type="entry name" value="SAM-dependent_MTases_sf"/>
</dbReference>
<dbReference type="PIRSF" id="PIRSF004486">
    <property type="entry name" value="MraW"/>
    <property type="match status" value="1"/>
</dbReference>
<accession>A0A177KG79</accession>
<dbReference type="Gene3D" id="1.10.150.170">
    <property type="entry name" value="Putative methyltransferase TM0872, insert domain"/>
    <property type="match status" value="1"/>
</dbReference>
<protein>
    <recommendedName>
        <fullName evidence="6">Ribosomal RNA small subunit methyltransferase H</fullName>
        <ecNumber evidence="6">2.1.1.199</ecNumber>
    </recommendedName>
    <alternativeName>
        <fullName evidence="6">16S rRNA m(4)C1402 methyltransferase</fullName>
    </alternativeName>
    <alternativeName>
        <fullName evidence="6">rRNA (cytosine-N(4)-)-methyltransferase RsmH</fullName>
    </alternativeName>
</protein>
<keyword evidence="6" id="KW-0963">Cytoplasm</keyword>
<comment type="subcellular location">
    <subcellularLocation>
        <location evidence="6">Cytoplasm</location>
    </subcellularLocation>
</comment>
<dbReference type="SUPFAM" id="SSF81799">
    <property type="entry name" value="Putative methyltransferase TM0872, insert domain"/>
    <property type="match status" value="1"/>
</dbReference>
<dbReference type="InterPro" id="IPR002903">
    <property type="entry name" value="RsmH"/>
</dbReference>
<keyword evidence="3 6" id="KW-0489">Methyltransferase</keyword>
<dbReference type="PANTHER" id="PTHR11265:SF0">
    <property type="entry name" value="12S RRNA N4-METHYLCYTIDINE METHYLTRANSFERASE"/>
    <property type="match status" value="1"/>
</dbReference>
<reference evidence="8 9" key="1">
    <citation type="submission" date="2016-02" db="EMBL/GenBank/DDBJ databases">
        <authorList>
            <person name="Wen L."/>
            <person name="He K."/>
            <person name="Yang H."/>
        </authorList>
    </citation>
    <scope>NUCLEOTIDE SEQUENCE [LARGE SCALE GENOMIC DNA]</scope>
    <source>
        <strain evidence="8 9">CD11_3</strain>
    </source>
</reference>
<keyword evidence="4 6" id="KW-0808">Transferase</keyword>
<keyword evidence="2 6" id="KW-0698">rRNA processing</keyword>
<evidence type="ECO:0000313" key="9">
    <source>
        <dbReference type="Proteomes" id="UP000076998"/>
    </source>
</evidence>
<evidence type="ECO:0000256" key="5">
    <source>
        <dbReference type="ARBA" id="ARBA00022691"/>
    </source>
</evidence>
<dbReference type="NCBIfam" id="TIGR00006">
    <property type="entry name" value="16S rRNA (cytosine(1402)-N(4))-methyltransferase RsmH"/>
    <property type="match status" value="1"/>
</dbReference>
<feature type="binding site" evidence="6">
    <location>
        <position position="119"/>
    </location>
    <ligand>
        <name>S-adenosyl-L-methionine</name>
        <dbReference type="ChEBI" id="CHEBI:59789"/>
    </ligand>
</feature>
<dbReference type="InterPro" id="IPR023397">
    <property type="entry name" value="SAM-dep_MeTrfase_MraW_recog"/>
</dbReference>
<gene>
    <name evidence="6" type="primary">rsmH</name>
    <name evidence="8" type="ORF">AYL44_06340</name>
</gene>
<feature type="binding site" evidence="6">
    <location>
        <begin position="52"/>
        <end position="54"/>
    </location>
    <ligand>
        <name>S-adenosyl-L-methionine</name>
        <dbReference type="ChEBI" id="CHEBI:59789"/>
    </ligand>
</feature>
<evidence type="ECO:0000256" key="4">
    <source>
        <dbReference type="ARBA" id="ARBA00022679"/>
    </source>
</evidence>
<dbReference type="PANTHER" id="PTHR11265">
    <property type="entry name" value="S-ADENOSYL-METHYLTRANSFERASE MRAW"/>
    <property type="match status" value="1"/>
</dbReference>
<dbReference type="EC" id="2.1.1.199" evidence="6"/>
<dbReference type="EMBL" id="LSTV01000001">
    <property type="protein sequence ID" value="OAH51845.1"/>
    <property type="molecule type" value="Genomic_DNA"/>
</dbReference>
<comment type="similarity">
    <text evidence="1 6">Belongs to the methyltransferase superfamily. RsmH family.</text>
</comment>
<dbReference type="AlphaFoldDB" id="A0A177KG79"/>
<feature type="compositionally biased region" description="Basic and acidic residues" evidence="7">
    <location>
        <begin position="324"/>
        <end position="333"/>
    </location>
</feature>
<keyword evidence="5 6" id="KW-0949">S-adenosyl-L-methionine</keyword>
<evidence type="ECO:0000256" key="6">
    <source>
        <dbReference type="HAMAP-Rule" id="MF_01007"/>
    </source>
</evidence>
<dbReference type="SUPFAM" id="SSF53335">
    <property type="entry name" value="S-adenosyl-L-methionine-dependent methyltransferases"/>
    <property type="match status" value="1"/>
</dbReference>